<comment type="subcellular location">
    <subcellularLocation>
        <location evidence="1">Membrane</location>
        <topology evidence="1">Multi-pass membrane protein</topology>
    </subcellularLocation>
</comment>
<comment type="caution">
    <text evidence="8">The sequence shown here is derived from an EMBL/GenBank/DDBJ whole genome shotgun (WGS) entry which is preliminary data.</text>
</comment>
<feature type="transmembrane region" description="Helical" evidence="7">
    <location>
        <begin position="92"/>
        <end position="110"/>
    </location>
</feature>
<evidence type="ECO:0000256" key="5">
    <source>
        <dbReference type="ARBA" id="ARBA00023136"/>
    </source>
</evidence>
<accession>A0A9P4K4J6</accession>
<feature type="compositionally biased region" description="Low complexity" evidence="6">
    <location>
        <begin position="1"/>
        <end position="18"/>
    </location>
</feature>
<keyword evidence="5 7" id="KW-0472">Membrane</keyword>
<feature type="transmembrane region" description="Helical" evidence="7">
    <location>
        <begin position="395"/>
        <end position="414"/>
    </location>
</feature>
<dbReference type="EMBL" id="ML986663">
    <property type="protein sequence ID" value="KAF2261182.1"/>
    <property type="molecule type" value="Genomic_DNA"/>
</dbReference>
<dbReference type="AlphaFoldDB" id="A0A9P4K4J6"/>
<feature type="transmembrane region" description="Helical" evidence="7">
    <location>
        <begin position="607"/>
        <end position="624"/>
    </location>
</feature>
<evidence type="ECO:0000313" key="9">
    <source>
        <dbReference type="Proteomes" id="UP000800093"/>
    </source>
</evidence>
<reference evidence="9" key="1">
    <citation type="journal article" date="2020" name="Stud. Mycol.">
        <title>101 Dothideomycetes genomes: A test case for predicting lifestyles and emergence of pathogens.</title>
        <authorList>
            <person name="Haridas S."/>
            <person name="Albert R."/>
            <person name="Binder M."/>
            <person name="Bloem J."/>
            <person name="LaButti K."/>
            <person name="Salamov A."/>
            <person name="Andreopoulos B."/>
            <person name="Baker S."/>
            <person name="Barry K."/>
            <person name="Bills G."/>
            <person name="Bluhm B."/>
            <person name="Cannon C."/>
            <person name="Castanera R."/>
            <person name="Culley D."/>
            <person name="Daum C."/>
            <person name="Ezra D."/>
            <person name="Gonzalez J."/>
            <person name="Henrissat B."/>
            <person name="Kuo A."/>
            <person name="Liang C."/>
            <person name="Lipzen A."/>
            <person name="Lutzoni F."/>
            <person name="Magnuson J."/>
            <person name="Mondo S."/>
            <person name="Nolan M."/>
            <person name="Ohm R."/>
            <person name="Pangilinan J."/>
            <person name="Park H.-J."/>
            <person name="Ramirez L."/>
            <person name="Alfaro M."/>
            <person name="Sun H."/>
            <person name="Tritt A."/>
            <person name="Yoshinaga Y."/>
            <person name="Zwiers L.-H."/>
            <person name="Turgeon B."/>
            <person name="Goodwin S."/>
            <person name="Spatafora J."/>
            <person name="Crous P."/>
            <person name="Grigoriev I."/>
        </authorList>
    </citation>
    <scope>NUCLEOTIDE SEQUENCE [LARGE SCALE GENOMIC DNA]</scope>
    <source>
        <strain evidence="9">CBS 304.66</strain>
    </source>
</reference>
<dbReference type="InterPro" id="IPR036259">
    <property type="entry name" value="MFS_trans_sf"/>
</dbReference>
<evidence type="ECO:0000256" key="7">
    <source>
        <dbReference type="SAM" id="Phobius"/>
    </source>
</evidence>
<dbReference type="GO" id="GO:0005886">
    <property type="term" value="C:plasma membrane"/>
    <property type="evidence" value="ECO:0007669"/>
    <property type="project" value="TreeGrafter"/>
</dbReference>
<gene>
    <name evidence="8" type="ORF">CC78DRAFT_535893</name>
</gene>
<feature type="transmembrane region" description="Helical" evidence="7">
    <location>
        <begin position="575"/>
        <end position="595"/>
    </location>
</feature>
<feature type="transmembrane region" description="Helical" evidence="7">
    <location>
        <begin position="245"/>
        <end position="265"/>
    </location>
</feature>
<keyword evidence="2" id="KW-0813">Transport</keyword>
<evidence type="ECO:0000256" key="1">
    <source>
        <dbReference type="ARBA" id="ARBA00004141"/>
    </source>
</evidence>
<dbReference type="OrthoDB" id="28755at2759"/>
<dbReference type="Pfam" id="PF13347">
    <property type="entry name" value="MFS_2"/>
    <property type="match status" value="1"/>
</dbReference>
<feature type="transmembrane region" description="Helical" evidence="7">
    <location>
        <begin position="202"/>
        <end position="224"/>
    </location>
</feature>
<keyword evidence="9" id="KW-1185">Reference proteome</keyword>
<keyword evidence="4 7" id="KW-1133">Transmembrane helix</keyword>
<name>A0A9P4K4J6_9PLEO</name>
<evidence type="ECO:0000313" key="8">
    <source>
        <dbReference type="EMBL" id="KAF2261182.1"/>
    </source>
</evidence>
<evidence type="ECO:0000256" key="3">
    <source>
        <dbReference type="ARBA" id="ARBA00022692"/>
    </source>
</evidence>
<sequence length="642" mass="70545">MAPASDSPITSSSRRPPSVDGAVAPHLKVVSFRRDSDIARHSMEQLNEQSPLLQPRTSGEGLEDHPSLLKVVSPIGSDDWQEDYDEETRSSWYLFLLTLGGLGLQIGWSVETSNGSPYLLSLGLSKSMLALVWIAGPLSGTLVQPFVGLKSDNCRLRWGKRRPFIVGGAIATITSLLLLAWAREIVGGFLGIFGADRESKGVRFSIMFWAVLFIYILDFAINVIQAGIRAYIVDCTPTHQQEAANAWMIRSSGVGNIVGFLAGNAKLPDYFPWLGNSQFQVLCAIASIIMGLTVAISCGTVSERDPRFDDAPQVQGGVVAFFKSLYRSVRKLPPQIRRVCEVQLAAWIGWFPFLFYITTYIGEIYVDPHFKENPDMPDADIDELWEEGTRVGTRALLIFAVTTFAASIFLPFIIPPTFEAPKPQPATPLTPTTPVTPRSMAGSSYFSLKRESKHPPRSVLERIESKLNVLQIRSLTLRRAWLLSHIMFASLMALTFFVRSTLTATILVALIGIPWALTNWAPFALISSEISKRDAMRRGLIRPVSRDAALVAAGEDEASSEGADQAGVVLGIHNVAIAAPQVIATLISSAIFRLLQKPRGTPGDDSVAWVLRFGGCCAIVAAFLTKRVREDREDVDARERRE</sequence>
<evidence type="ECO:0000256" key="6">
    <source>
        <dbReference type="SAM" id="MobiDB-lite"/>
    </source>
</evidence>
<feature type="transmembrane region" description="Helical" evidence="7">
    <location>
        <begin position="344"/>
        <end position="366"/>
    </location>
</feature>
<dbReference type="Gene3D" id="1.20.1250.20">
    <property type="entry name" value="MFS general substrate transporter like domains"/>
    <property type="match status" value="1"/>
</dbReference>
<feature type="transmembrane region" description="Helical" evidence="7">
    <location>
        <begin position="480"/>
        <end position="498"/>
    </location>
</feature>
<evidence type="ECO:0008006" key="10">
    <source>
        <dbReference type="Google" id="ProtNLM"/>
    </source>
</evidence>
<organism evidence="8 9">
    <name type="scientific">Lojkania enalia</name>
    <dbReference type="NCBI Taxonomy" id="147567"/>
    <lineage>
        <taxon>Eukaryota</taxon>
        <taxon>Fungi</taxon>
        <taxon>Dikarya</taxon>
        <taxon>Ascomycota</taxon>
        <taxon>Pezizomycotina</taxon>
        <taxon>Dothideomycetes</taxon>
        <taxon>Pleosporomycetidae</taxon>
        <taxon>Pleosporales</taxon>
        <taxon>Pleosporales incertae sedis</taxon>
        <taxon>Lojkania</taxon>
    </lineage>
</organism>
<dbReference type="PANTHER" id="PTHR19432">
    <property type="entry name" value="SUGAR TRANSPORTER"/>
    <property type="match status" value="1"/>
</dbReference>
<feature type="transmembrane region" description="Helical" evidence="7">
    <location>
        <begin position="163"/>
        <end position="182"/>
    </location>
</feature>
<feature type="region of interest" description="Disordered" evidence="6">
    <location>
        <begin position="1"/>
        <end position="22"/>
    </location>
</feature>
<feature type="transmembrane region" description="Helical" evidence="7">
    <location>
        <begin position="504"/>
        <end position="528"/>
    </location>
</feature>
<dbReference type="Proteomes" id="UP000800093">
    <property type="component" value="Unassembled WGS sequence"/>
</dbReference>
<feature type="transmembrane region" description="Helical" evidence="7">
    <location>
        <begin position="277"/>
        <end position="298"/>
    </location>
</feature>
<dbReference type="PANTHER" id="PTHR19432:SF35">
    <property type="entry name" value="SOLUTE CARRIER FAMILY 45 MEMBER 3 ISOFORM X1"/>
    <property type="match status" value="1"/>
</dbReference>
<protein>
    <recommendedName>
        <fullName evidence="10">Sucrose transporter</fullName>
    </recommendedName>
</protein>
<dbReference type="SUPFAM" id="SSF103473">
    <property type="entry name" value="MFS general substrate transporter"/>
    <property type="match status" value="2"/>
</dbReference>
<evidence type="ECO:0000256" key="2">
    <source>
        <dbReference type="ARBA" id="ARBA00022448"/>
    </source>
</evidence>
<evidence type="ECO:0000256" key="4">
    <source>
        <dbReference type="ARBA" id="ARBA00022989"/>
    </source>
</evidence>
<feature type="transmembrane region" description="Helical" evidence="7">
    <location>
        <begin position="130"/>
        <end position="151"/>
    </location>
</feature>
<proteinExistence type="predicted"/>
<keyword evidence="3 7" id="KW-0812">Transmembrane</keyword>
<dbReference type="GO" id="GO:0008506">
    <property type="term" value="F:sucrose:proton symporter activity"/>
    <property type="evidence" value="ECO:0007669"/>
    <property type="project" value="TreeGrafter"/>
</dbReference>